<dbReference type="PANTHER" id="PTHR33055">
    <property type="entry name" value="TRANSPOSASE FOR INSERTION SEQUENCE ELEMENT IS1111A"/>
    <property type="match status" value="1"/>
</dbReference>
<feature type="domain" description="Transposase IS116/IS110/IS902 C-terminal" evidence="2">
    <location>
        <begin position="287"/>
        <end position="371"/>
    </location>
</feature>
<dbReference type="InterPro" id="IPR003346">
    <property type="entry name" value="Transposase_20"/>
</dbReference>
<dbReference type="PANTHER" id="PTHR33055:SF13">
    <property type="entry name" value="TRANSPOSASE"/>
    <property type="match status" value="1"/>
</dbReference>
<name>A0A9D5M840_9FIRM</name>
<dbReference type="Pfam" id="PF01548">
    <property type="entry name" value="DEDD_Tnp_IS110"/>
    <property type="match status" value="1"/>
</dbReference>
<keyword evidence="4" id="KW-1185">Reference proteome</keyword>
<protein>
    <submittedName>
        <fullName evidence="3">IS110 family transposase</fullName>
    </submittedName>
</protein>
<proteinExistence type="predicted"/>
<evidence type="ECO:0000313" key="3">
    <source>
        <dbReference type="EMBL" id="MBE5041284.1"/>
    </source>
</evidence>
<sequence>MSITQNEKISQVKNTTLVVGIDISSETHYARAFDWRGLELSKIFKFESTSYGFENFSEWLAEICKTNQKDNIIIGAEPTGHYWFTLAEYLKEHDIKFVFVNPMHVKRTKELDDNHPSKNDRKDPKVIAKLVIEGRYLIPYIPEDIYAELRIMNENRMRINREMIAIENRIKRWFAIYFPEYKNVFGNWECDSSIEVLINAPLPADAVNMGAEAINGLWRAKKIRAVGMKRANLLVETAKSSVGVKHGASAARCEISMLIEDYLRKKEQMQRVVEILETLCIQVPNAEKLLNIKGVGILTVASFFGEVGDIRRFDSPKQIQKLAGLAITENSSGKYKGRSCISKRGRKLLRYTLFQAVMSMTMHLPEFRELHRYYTTRDKNPLKGKQSKIALCCKVIRIFYALLIKGTEYDSQKLMKDIIRPEPMAA</sequence>
<dbReference type="RefSeq" id="WP_226393811.1">
    <property type="nucleotide sequence ID" value="NZ_JADCKB010000061.1"/>
</dbReference>
<dbReference type="GO" id="GO:0003677">
    <property type="term" value="F:DNA binding"/>
    <property type="evidence" value="ECO:0007669"/>
    <property type="project" value="InterPro"/>
</dbReference>
<organism evidence="3 4">
    <name type="scientific">Ructibacterium gallinarum</name>
    <dbReference type="NCBI Taxonomy" id="2779355"/>
    <lineage>
        <taxon>Bacteria</taxon>
        <taxon>Bacillati</taxon>
        <taxon>Bacillota</taxon>
        <taxon>Clostridia</taxon>
        <taxon>Eubacteriales</taxon>
        <taxon>Oscillospiraceae</taxon>
        <taxon>Ructibacterium</taxon>
    </lineage>
</organism>
<evidence type="ECO:0000313" key="4">
    <source>
        <dbReference type="Proteomes" id="UP000806542"/>
    </source>
</evidence>
<evidence type="ECO:0000259" key="1">
    <source>
        <dbReference type="Pfam" id="PF01548"/>
    </source>
</evidence>
<dbReference type="Pfam" id="PF02371">
    <property type="entry name" value="Transposase_20"/>
    <property type="match status" value="1"/>
</dbReference>
<evidence type="ECO:0000259" key="2">
    <source>
        <dbReference type="Pfam" id="PF02371"/>
    </source>
</evidence>
<reference evidence="3" key="1">
    <citation type="submission" date="2020-10" db="EMBL/GenBank/DDBJ databases">
        <title>ChiBAC.</title>
        <authorList>
            <person name="Zenner C."/>
            <person name="Hitch T.C.A."/>
            <person name="Clavel T."/>
        </authorList>
    </citation>
    <scope>NUCLEOTIDE SEQUENCE</scope>
    <source>
        <strain evidence="3">DSM 107454</strain>
    </source>
</reference>
<dbReference type="Proteomes" id="UP000806542">
    <property type="component" value="Unassembled WGS sequence"/>
</dbReference>
<feature type="domain" description="Transposase IS110-like N-terminal" evidence="1">
    <location>
        <begin position="19"/>
        <end position="179"/>
    </location>
</feature>
<dbReference type="GO" id="GO:0004803">
    <property type="term" value="F:transposase activity"/>
    <property type="evidence" value="ECO:0007669"/>
    <property type="project" value="InterPro"/>
</dbReference>
<dbReference type="InterPro" id="IPR002525">
    <property type="entry name" value="Transp_IS110-like_N"/>
</dbReference>
<dbReference type="NCBIfam" id="NF033542">
    <property type="entry name" value="transpos_IS110"/>
    <property type="match status" value="1"/>
</dbReference>
<dbReference type="EMBL" id="JADCKB010000061">
    <property type="protein sequence ID" value="MBE5041284.1"/>
    <property type="molecule type" value="Genomic_DNA"/>
</dbReference>
<accession>A0A9D5M840</accession>
<dbReference type="GO" id="GO:0006313">
    <property type="term" value="P:DNA transposition"/>
    <property type="evidence" value="ECO:0007669"/>
    <property type="project" value="InterPro"/>
</dbReference>
<dbReference type="InterPro" id="IPR047650">
    <property type="entry name" value="Transpos_IS110"/>
</dbReference>
<gene>
    <name evidence="3" type="ORF">INF28_12580</name>
</gene>
<comment type="caution">
    <text evidence="3">The sequence shown here is derived from an EMBL/GenBank/DDBJ whole genome shotgun (WGS) entry which is preliminary data.</text>
</comment>
<dbReference type="AlphaFoldDB" id="A0A9D5M840"/>